<evidence type="ECO:0000256" key="5">
    <source>
        <dbReference type="ARBA" id="ARBA00022741"/>
    </source>
</evidence>
<feature type="transmembrane region" description="Helical" evidence="9">
    <location>
        <begin position="56"/>
        <end position="74"/>
    </location>
</feature>
<dbReference type="Pfam" id="PF02653">
    <property type="entry name" value="BPD_transp_2"/>
    <property type="match status" value="1"/>
</dbReference>
<evidence type="ECO:0000256" key="7">
    <source>
        <dbReference type="ARBA" id="ARBA00022989"/>
    </source>
</evidence>
<feature type="transmembrane region" description="Helical" evidence="9">
    <location>
        <begin position="80"/>
        <end position="101"/>
    </location>
</feature>
<dbReference type="PANTHER" id="PTHR45772">
    <property type="entry name" value="CONSERVED COMPONENT OF ABC TRANSPORTER FOR NATURAL AMINO ACIDS-RELATED"/>
    <property type="match status" value="1"/>
</dbReference>
<dbReference type="SUPFAM" id="SSF52540">
    <property type="entry name" value="P-loop containing nucleoside triphosphate hydrolases"/>
    <property type="match status" value="1"/>
</dbReference>
<dbReference type="CDD" id="cd06581">
    <property type="entry name" value="TM_PBP1_LivM_like"/>
    <property type="match status" value="1"/>
</dbReference>
<keyword evidence="2" id="KW-0813">Transport</keyword>
<evidence type="ECO:0000256" key="4">
    <source>
        <dbReference type="ARBA" id="ARBA00022692"/>
    </source>
</evidence>
<keyword evidence="8 9" id="KW-0472">Membrane</keyword>
<dbReference type="SMART" id="SM00382">
    <property type="entry name" value="AAA"/>
    <property type="match status" value="1"/>
</dbReference>
<evidence type="ECO:0000256" key="9">
    <source>
        <dbReference type="SAM" id="Phobius"/>
    </source>
</evidence>
<evidence type="ECO:0000256" key="8">
    <source>
        <dbReference type="ARBA" id="ARBA00023136"/>
    </source>
</evidence>
<sequence>MIRTLRDLLIGIAVAALLSSVIRSPYLLDVAAYAAVLAIFVLGVSVTFGQLGYVSFGHAAFLGLGAYTVGILVAQHGWNYWVAVPLGILPGLLLGGLVGIVSARLSGAYFAIATLVVAEILVLLVVNWVDLTRGPMGLMVTATPLPFAQSVGWNPQQGYLFAVIAALAIAFVLLRNLRGSATGRSWTAIREAPALAESLGIATVRSRVLNIAVSGSLAALAGALLIPKVFVLSPSLLGVSYSATGILGVILGGKATLVGPVLGGALFAIIPEGLRFLGDLNFAAFALMLLLAVRLLPGGLVGWLADRPSFVRWRASRVGHASEDPQPAPLAVRQHREGVVLEVAGVSRHFKGLKAVQDVSFDVRAGEILGLIGPNGAGKTTLLSMLSGFLPVSGGAIRVRGQGIAGQPAHRVARLGVVRSFQQTALCAAQTVKANMAIASHLHRPQGFWGALLRAPGWRARERDRMAHALGCLAEVGLLARRDDVAGSLPYGEQKLLGVAMALAAQPELLLLDEPAAGLNQVEATRLAEVLRGLRDKGMTLIVVDHNLKMLMSFVDRVVVLHHGVKIADGAPGAVTRMPDVVSAYLGSAPAAPLEELAA</sequence>
<dbReference type="PANTHER" id="PTHR45772:SF9">
    <property type="entry name" value="CONSERVED COMPONENT OF ABC TRANSPORTER FOR NATURAL AMINO ACIDS"/>
    <property type="match status" value="1"/>
</dbReference>
<dbReference type="EMBL" id="JBBKZU010000007">
    <property type="protein sequence ID" value="MEJ8812971.1"/>
    <property type="molecule type" value="Genomic_DNA"/>
</dbReference>
<feature type="transmembrane region" description="Helical" evidence="9">
    <location>
        <begin position="159"/>
        <end position="177"/>
    </location>
</feature>
<protein>
    <submittedName>
        <fullName evidence="11">Branched-chain amino acid ABC transporter ATP-binding protein/permease</fullName>
    </submittedName>
</protein>
<dbReference type="Proteomes" id="UP001365846">
    <property type="component" value="Unassembled WGS sequence"/>
</dbReference>
<evidence type="ECO:0000256" key="2">
    <source>
        <dbReference type="ARBA" id="ARBA00022448"/>
    </source>
</evidence>
<feature type="transmembrane region" description="Helical" evidence="9">
    <location>
        <begin position="208"/>
        <end position="226"/>
    </location>
</feature>
<dbReference type="InterPro" id="IPR043428">
    <property type="entry name" value="LivM-like"/>
</dbReference>
<gene>
    <name evidence="11" type="ORF">WKW77_17940</name>
</gene>
<keyword evidence="4 9" id="KW-0812">Transmembrane</keyword>
<evidence type="ECO:0000256" key="1">
    <source>
        <dbReference type="ARBA" id="ARBA00004651"/>
    </source>
</evidence>
<feature type="domain" description="ABC transporter" evidence="10">
    <location>
        <begin position="341"/>
        <end position="588"/>
    </location>
</feature>
<dbReference type="InterPro" id="IPR003593">
    <property type="entry name" value="AAA+_ATPase"/>
</dbReference>
<evidence type="ECO:0000259" key="10">
    <source>
        <dbReference type="PROSITE" id="PS50893"/>
    </source>
</evidence>
<dbReference type="InterPro" id="IPR027417">
    <property type="entry name" value="P-loop_NTPase"/>
</dbReference>
<accession>A0ABU8VI35</accession>
<keyword evidence="12" id="KW-1185">Reference proteome</keyword>
<comment type="subcellular location">
    <subcellularLocation>
        <location evidence="1">Cell membrane</location>
        <topology evidence="1">Multi-pass membrane protein</topology>
    </subcellularLocation>
</comment>
<keyword evidence="5" id="KW-0547">Nucleotide-binding</keyword>
<evidence type="ECO:0000256" key="3">
    <source>
        <dbReference type="ARBA" id="ARBA00022475"/>
    </source>
</evidence>
<dbReference type="RefSeq" id="WP_340358207.1">
    <property type="nucleotide sequence ID" value="NZ_JBBKZU010000007.1"/>
</dbReference>
<evidence type="ECO:0000313" key="12">
    <source>
        <dbReference type="Proteomes" id="UP001365846"/>
    </source>
</evidence>
<comment type="caution">
    <text evidence="11">The sequence shown here is derived from an EMBL/GenBank/DDBJ whole genome shotgun (WGS) entry which is preliminary data.</text>
</comment>
<proteinExistence type="predicted"/>
<dbReference type="InterPro" id="IPR051120">
    <property type="entry name" value="ABC_AA/LPS_Transport"/>
</dbReference>
<keyword evidence="3" id="KW-1003">Cell membrane</keyword>
<reference evidence="11 12" key="1">
    <citation type="submission" date="2024-03" db="EMBL/GenBank/DDBJ databases">
        <title>Novel species of the genus Variovorax.</title>
        <authorList>
            <person name="Liu Q."/>
            <person name="Xin Y.-H."/>
        </authorList>
    </citation>
    <scope>NUCLEOTIDE SEQUENCE [LARGE SCALE GENOMIC DNA]</scope>
    <source>
        <strain evidence="11 12">KACC 18899</strain>
    </source>
</reference>
<evidence type="ECO:0000313" key="11">
    <source>
        <dbReference type="EMBL" id="MEJ8812971.1"/>
    </source>
</evidence>
<dbReference type="InterPro" id="IPR003439">
    <property type="entry name" value="ABC_transporter-like_ATP-bd"/>
</dbReference>
<dbReference type="Gene3D" id="3.40.50.300">
    <property type="entry name" value="P-loop containing nucleotide triphosphate hydrolases"/>
    <property type="match status" value="1"/>
</dbReference>
<dbReference type="CDD" id="cd03219">
    <property type="entry name" value="ABC_Mj1267_LivG_branched"/>
    <property type="match status" value="1"/>
</dbReference>
<dbReference type="PROSITE" id="PS50893">
    <property type="entry name" value="ABC_TRANSPORTER_2"/>
    <property type="match status" value="1"/>
</dbReference>
<feature type="transmembrane region" description="Helical" evidence="9">
    <location>
        <begin position="108"/>
        <end position="129"/>
    </location>
</feature>
<dbReference type="Pfam" id="PF00005">
    <property type="entry name" value="ABC_tran"/>
    <property type="match status" value="1"/>
</dbReference>
<feature type="transmembrane region" description="Helical" evidence="9">
    <location>
        <begin position="246"/>
        <end position="270"/>
    </location>
</feature>
<feature type="transmembrane region" description="Helical" evidence="9">
    <location>
        <begin position="33"/>
        <end position="49"/>
    </location>
</feature>
<organism evidence="11 12">
    <name type="scientific">Variovorax ureilyticus</name>
    <dbReference type="NCBI Taxonomy" id="1836198"/>
    <lineage>
        <taxon>Bacteria</taxon>
        <taxon>Pseudomonadati</taxon>
        <taxon>Pseudomonadota</taxon>
        <taxon>Betaproteobacteria</taxon>
        <taxon>Burkholderiales</taxon>
        <taxon>Comamonadaceae</taxon>
        <taxon>Variovorax</taxon>
    </lineage>
</organism>
<evidence type="ECO:0000256" key="6">
    <source>
        <dbReference type="ARBA" id="ARBA00022840"/>
    </source>
</evidence>
<name>A0ABU8VI35_9BURK</name>
<feature type="transmembrane region" description="Helical" evidence="9">
    <location>
        <begin position="282"/>
        <end position="305"/>
    </location>
</feature>
<dbReference type="GO" id="GO:0005524">
    <property type="term" value="F:ATP binding"/>
    <property type="evidence" value="ECO:0007669"/>
    <property type="project" value="UniProtKB-KW"/>
</dbReference>
<dbReference type="InterPro" id="IPR001851">
    <property type="entry name" value="ABC_transp_permease"/>
</dbReference>
<keyword evidence="7 9" id="KW-1133">Transmembrane helix</keyword>
<keyword evidence="6 11" id="KW-0067">ATP-binding</keyword>